<feature type="compositionally biased region" description="Basic and acidic residues" evidence="1">
    <location>
        <begin position="214"/>
        <end position="246"/>
    </location>
</feature>
<organism evidence="2 3">
    <name type="scientific">Apiospora saccharicola</name>
    <dbReference type="NCBI Taxonomy" id="335842"/>
    <lineage>
        <taxon>Eukaryota</taxon>
        <taxon>Fungi</taxon>
        <taxon>Dikarya</taxon>
        <taxon>Ascomycota</taxon>
        <taxon>Pezizomycotina</taxon>
        <taxon>Sordariomycetes</taxon>
        <taxon>Xylariomycetidae</taxon>
        <taxon>Amphisphaeriales</taxon>
        <taxon>Apiosporaceae</taxon>
        <taxon>Apiospora</taxon>
    </lineage>
</organism>
<dbReference type="EMBL" id="JAQQWM010000005">
    <property type="protein sequence ID" value="KAK8063947.1"/>
    <property type="molecule type" value="Genomic_DNA"/>
</dbReference>
<sequence>METVNSMAAAAAKAVWGESDTTATANNETHGQEPISGAQGNVSKGEPFDKGNMDPQPSAASVNTHEASTTTPSTSTMPSTSTHQPTSTLNEHASTTTPTTSSTTTVPHHETAQFAKTTGTAAGSDEAPATERSELKAKDTPADSTKAQNDTRDPSDPKTNPKNAPTDVDNTGEGINAGQDLDKIPAPKPLDELARERGGDAGKVGDGATSSSVDKTETAGEKKDEAEDPNDPHAKSAGEGTGEKYVKTTGLQADGGDFDATKPGAGREADRLLEQKGIHVTKGVPPKPEDEAADKHDKHAADKATSDKHSDKDSAGSGEKKSTISKIKEKLHRH</sequence>
<comment type="caution">
    <text evidence="2">The sequence shown here is derived from an EMBL/GenBank/DDBJ whole genome shotgun (WGS) entry which is preliminary data.</text>
</comment>
<evidence type="ECO:0008006" key="4">
    <source>
        <dbReference type="Google" id="ProtNLM"/>
    </source>
</evidence>
<feature type="compositionally biased region" description="Basic and acidic residues" evidence="1">
    <location>
        <begin position="287"/>
        <end position="328"/>
    </location>
</feature>
<dbReference type="Proteomes" id="UP001446871">
    <property type="component" value="Unassembled WGS sequence"/>
</dbReference>
<protein>
    <recommendedName>
        <fullName evidence="4">Glycine-rich cell wall structural protein 1</fullName>
    </recommendedName>
</protein>
<reference evidence="2 3" key="1">
    <citation type="submission" date="2023-01" db="EMBL/GenBank/DDBJ databases">
        <title>Analysis of 21 Apiospora genomes using comparative genomics revels a genus with tremendous synthesis potential of carbohydrate active enzymes and secondary metabolites.</title>
        <authorList>
            <person name="Sorensen T."/>
        </authorList>
    </citation>
    <scope>NUCLEOTIDE SEQUENCE [LARGE SCALE GENOMIC DNA]</scope>
    <source>
        <strain evidence="2 3">CBS 83171</strain>
    </source>
</reference>
<proteinExistence type="predicted"/>
<name>A0ABR1UYC9_9PEZI</name>
<feature type="compositionally biased region" description="Basic and acidic residues" evidence="1">
    <location>
        <begin position="180"/>
        <end position="200"/>
    </location>
</feature>
<evidence type="ECO:0000313" key="3">
    <source>
        <dbReference type="Proteomes" id="UP001446871"/>
    </source>
</evidence>
<keyword evidence="3" id="KW-1185">Reference proteome</keyword>
<feature type="compositionally biased region" description="Polar residues" evidence="1">
    <location>
        <begin position="58"/>
        <end position="67"/>
    </location>
</feature>
<accession>A0ABR1UYC9</accession>
<feature type="compositionally biased region" description="Basic and acidic residues" evidence="1">
    <location>
        <begin position="265"/>
        <end position="277"/>
    </location>
</feature>
<feature type="compositionally biased region" description="Basic and acidic residues" evidence="1">
    <location>
        <begin position="129"/>
        <end position="141"/>
    </location>
</feature>
<feature type="compositionally biased region" description="Low complexity" evidence="1">
    <location>
        <begin position="68"/>
        <end position="105"/>
    </location>
</feature>
<evidence type="ECO:0000313" key="2">
    <source>
        <dbReference type="EMBL" id="KAK8063947.1"/>
    </source>
</evidence>
<gene>
    <name evidence="2" type="ORF">PG996_008599</name>
</gene>
<evidence type="ECO:0000256" key="1">
    <source>
        <dbReference type="SAM" id="MobiDB-lite"/>
    </source>
</evidence>
<feature type="region of interest" description="Disordered" evidence="1">
    <location>
        <begin position="1"/>
        <end position="334"/>
    </location>
</feature>
<feature type="compositionally biased region" description="Polar residues" evidence="1">
    <location>
        <begin position="19"/>
        <end position="29"/>
    </location>
</feature>